<comment type="caution">
    <text evidence="2">The sequence shown here is derived from an EMBL/GenBank/DDBJ whole genome shotgun (WGS) entry which is preliminary data.</text>
</comment>
<gene>
    <name evidence="2" type="ORF">LIZ65_17500</name>
</gene>
<evidence type="ECO:0000256" key="1">
    <source>
        <dbReference type="SAM" id="Phobius"/>
    </source>
</evidence>
<sequence>MWERIRKGVLLGAVILALSPVMVGRAEIAGDDAFQNLKWQQVHEEERAGVVQSICATEDYIITIENLAEDGETADVVSAYYRKDKDENGNQVEPYTLAKRTQDTVWEHGNGMAYNPHTKEIYVALYTHMIPENRGCIYVMDPETLAYKRTIKISDDYNILGIGYMEDKNQYIIQTNVEGGYSFKILDADFQIVEDLGEYADTAEGDNFQDLEVCGDYIINFPLTLGLGIGDFIHAYSIERREMAAAAQLDFGFENIAADEPESLCELEPGVFLAVVNVTNTEGISTVRFYRTELPYYFQVKLSAENGTVKEVPEKVLRGERVSFSYKAKEGYEPEALRINGKKVSLGKEDKKYLLDNIQEDQNVQVLFRKIPFPVATAAAFGIIAAAAAAAIGIYYRMLQVRRERRRKARQARKRRQQLLREAQEEIMI</sequence>
<dbReference type="RefSeq" id="WP_066737924.1">
    <property type="nucleotide sequence ID" value="NZ_JAJCIQ010000018.1"/>
</dbReference>
<organism evidence="2 3">
    <name type="scientific">Bariatricus massiliensis</name>
    <dbReference type="NCBI Taxonomy" id="1745713"/>
    <lineage>
        <taxon>Bacteria</taxon>
        <taxon>Bacillati</taxon>
        <taxon>Bacillota</taxon>
        <taxon>Clostridia</taxon>
        <taxon>Lachnospirales</taxon>
        <taxon>Lachnospiraceae</taxon>
        <taxon>Bariatricus</taxon>
    </lineage>
</organism>
<dbReference type="EMBL" id="JAJCIS010000018">
    <property type="protein sequence ID" value="MCB7389082.1"/>
    <property type="molecule type" value="Genomic_DNA"/>
</dbReference>
<accession>A0ABS8DL56</accession>
<name>A0ABS8DL56_9FIRM</name>
<proteinExistence type="predicted"/>
<evidence type="ECO:0000313" key="3">
    <source>
        <dbReference type="Proteomes" id="UP001299546"/>
    </source>
</evidence>
<keyword evidence="1" id="KW-0472">Membrane</keyword>
<keyword evidence="1" id="KW-0812">Transmembrane</keyword>
<reference evidence="2 3" key="1">
    <citation type="submission" date="2021-10" db="EMBL/GenBank/DDBJ databases">
        <title>Collection of gut derived symbiotic bacterial strains cultured from healthy donors.</title>
        <authorList>
            <person name="Lin H."/>
            <person name="Littmann E."/>
            <person name="Kohout C."/>
            <person name="Pamer E.G."/>
        </authorList>
    </citation>
    <scope>NUCLEOTIDE SEQUENCE [LARGE SCALE GENOMIC DNA]</scope>
    <source>
        <strain evidence="2 3">DFI.1.165</strain>
    </source>
</reference>
<dbReference type="Proteomes" id="UP001299546">
    <property type="component" value="Unassembled WGS sequence"/>
</dbReference>
<protein>
    <recommendedName>
        <fullName evidence="4">Bacterial repeat domain-containing protein</fullName>
    </recommendedName>
</protein>
<keyword evidence="1" id="KW-1133">Transmembrane helix</keyword>
<evidence type="ECO:0000313" key="2">
    <source>
        <dbReference type="EMBL" id="MCB7389082.1"/>
    </source>
</evidence>
<evidence type="ECO:0008006" key="4">
    <source>
        <dbReference type="Google" id="ProtNLM"/>
    </source>
</evidence>
<keyword evidence="3" id="KW-1185">Reference proteome</keyword>
<feature type="transmembrane region" description="Helical" evidence="1">
    <location>
        <begin position="373"/>
        <end position="396"/>
    </location>
</feature>